<evidence type="ECO:0008006" key="3">
    <source>
        <dbReference type="Google" id="ProtNLM"/>
    </source>
</evidence>
<dbReference type="AlphaFoldDB" id="A0A1Q8CNJ3"/>
<dbReference type="EMBL" id="MSIE01000034">
    <property type="protein sequence ID" value="OLF15944.1"/>
    <property type="molecule type" value="Genomic_DNA"/>
</dbReference>
<dbReference type="Proteomes" id="UP000185596">
    <property type="component" value="Unassembled WGS sequence"/>
</dbReference>
<evidence type="ECO:0000313" key="1">
    <source>
        <dbReference type="EMBL" id="OLF15944.1"/>
    </source>
</evidence>
<keyword evidence="2" id="KW-1185">Reference proteome</keyword>
<evidence type="ECO:0000313" key="2">
    <source>
        <dbReference type="Proteomes" id="UP000185596"/>
    </source>
</evidence>
<name>A0A1Q8CNJ3_9PSEU</name>
<dbReference type="Gene3D" id="3.40.50.300">
    <property type="entry name" value="P-loop containing nucleotide triphosphate hydrolases"/>
    <property type="match status" value="1"/>
</dbReference>
<proteinExistence type="predicted"/>
<dbReference type="InterPro" id="IPR027417">
    <property type="entry name" value="P-loop_NTPase"/>
</dbReference>
<accession>A0A1Q8CNJ3</accession>
<gene>
    <name evidence="1" type="ORF">BU204_18725</name>
</gene>
<comment type="caution">
    <text evidence="1">The sequence shown here is derived from an EMBL/GenBank/DDBJ whole genome shotgun (WGS) entry which is preliminary data.</text>
</comment>
<sequence length="365" mass="39043">MLARHDVGEALLGELRTQPFRCHTELWWHGLRVELVAPRPEPLDAVAALAGPSPPADDGSTVHVWCLPSLPSGASAAFDALIPDSERIAVFGGADTARRRALGDVVLVETERDGTRVIVHLGRREVVVCQPRPWVLEADTVSVVRGQVLMPWCSATATIVHAGACVLDGRGVLVFGESGDGKTTTLLHLLVHRGAEFLSNDRVVVRAGPGGAVSHGLPYPLTVGRGTAELFPELGPAPDTDVRAKIVVPLDQLSRLYGVRRSAPVGLVVRPLLDRRVGPPSVEPVSAAVVRDELTGNVAAFRQELAPGNWSGLFAGGPASEREAKVIDALSRCVPHHFFLRREHTRGQVAEALEVLARRVATSRV</sequence>
<protein>
    <recommendedName>
        <fullName evidence="3">HPr kinase/phosphorylase C-terminal domain-containing protein</fullName>
    </recommendedName>
</protein>
<dbReference type="SUPFAM" id="SSF53795">
    <property type="entry name" value="PEP carboxykinase-like"/>
    <property type="match status" value="1"/>
</dbReference>
<reference evidence="1 2" key="1">
    <citation type="submission" date="2016-12" db="EMBL/GenBank/DDBJ databases">
        <title>The draft genome sequence of Actinophytocola sp. 11-183.</title>
        <authorList>
            <person name="Wang W."/>
            <person name="Yuan L."/>
        </authorList>
    </citation>
    <scope>NUCLEOTIDE SEQUENCE [LARGE SCALE GENOMIC DNA]</scope>
    <source>
        <strain evidence="1 2">11-183</strain>
    </source>
</reference>
<dbReference type="STRING" id="1912961.BU204_18725"/>
<organism evidence="1 2">
    <name type="scientific">Actinophytocola xanthii</name>
    <dbReference type="NCBI Taxonomy" id="1912961"/>
    <lineage>
        <taxon>Bacteria</taxon>
        <taxon>Bacillati</taxon>
        <taxon>Actinomycetota</taxon>
        <taxon>Actinomycetes</taxon>
        <taxon>Pseudonocardiales</taxon>
        <taxon>Pseudonocardiaceae</taxon>
    </lineage>
</organism>